<dbReference type="AlphaFoldDB" id="A0A174DUX7"/>
<dbReference type="Pfam" id="PF13376">
    <property type="entry name" value="OmdA"/>
    <property type="match status" value="1"/>
</dbReference>
<gene>
    <name evidence="1" type="ORF">CP373A1_07710</name>
</gene>
<sequence>MKIYKFNVEIKKHEGKDATYIEVPIDVEKEFGAKRVKVKAKFNGEEYSGSIVKMGLPCYIIGITKEIRNKIERTYGDIIEVEIKKDKEERVVELPKEFANLLDNNMEAKEFYESLSYSNKRKYIQWITSAKKEETQIKRMDEAIIKLKDKIKIK</sequence>
<organism evidence="1 2">
    <name type="scientific">Clostridium paraputrificum</name>
    <dbReference type="NCBI Taxonomy" id="29363"/>
    <lineage>
        <taxon>Bacteria</taxon>
        <taxon>Bacillati</taxon>
        <taxon>Bacillota</taxon>
        <taxon>Clostridia</taxon>
        <taxon>Eubacteriales</taxon>
        <taxon>Clostridiaceae</taxon>
        <taxon>Clostridium</taxon>
    </lineage>
</organism>
<dbReference type="eggNOG" id="COG4430">
    <property type="taxonomic scope" value="Bacteria"/>
</dbReference>
<dbReference type="EMBL" id="MAPZ01000017">
    <property type="protein sequence ID" value="OBY11034.1"/>
    <property type="molecule type" value="Genomic_DNA"/>
</dbReference>
<comment type="caution">
    <text evidence="1">The sequence shown here is derived from an EMBL/GenBank/DDBJ whole genome shotgun (WGS) entry which is preliminary data.</text>
</comment>
<dbReference type="OrthoDB" id="9800461at2"/>
<reference evidence="1 2" key="1">
    <citation type="submission" date="2016-06" db="EMBL/GenBank/DDBJ databases">
        <authorList>
            <person name="Kjaerup R.B."/>
            <person name="Dalgaard T.S."/>
            <person name="Juul-Madsen H.R."/>
        </authorList>
    </citation>
    <scope>NUCLEOTIDE SEQUENCE [LARGE SCALE GENOMIC DNA]</scope>
    <source>
        <strain evidence="1 2">373-A1</strain>
    </source>
</reference>
<dbReference type="InterPro" id="IPR015018">
    <property type="entry name" value="DUF1905"/>
</dbReference>
<dbReference type="Pfam" id="PF08922">
    <property type="entry name" value="DUF1905"/>
    <property type="match status" value="1"/>
</dbReference>
<keyword evidence="2" id="KW-1185">Reference proteome</keyword>
<dbReference type="Proteomes" id="UP000092714">
    <property type="component" value="Unassembled WGS sequence"/>
</dbReference>
<dbReference type="Gene3D" id="2.40.30.100">
    <property type="entry name" value="AF2212/PG0164-like"/>
    <property type="match status" value="1"/>
</dbReference>
<accession>A0A174DUX7</accession>
<dbReference type="SUPFAM" id="SSF141694">
    <property type="entry name" value="AF2212/PG0164-like"/>
    <property type="match status" value="1"/>
</dbReference>
<dbReference type="GeneID" id="42776506"/>
<evidence type="ECO:0000313" key="2">
    <source>
        <dbReference type="Proteomes" id="UP000092714"/>
    </source>
</evidence>
<dbReference type="InterPro" id="IPR037079">
    <property type="entry name" value="AF2212/PG0164-like_sf"/>
</dbReference>
<proteinExistence type="predicted"/>
<name>A0A174DUX7_9CLOT</name>
<dbReference type="RefSeq" id="WP_027098672.1">
    <property type="nucleotide sequence ID" value="NZ_CABJAZ010000013.1"/>
</dbReference>
<protein>
    <submittedName>
        <fullName evidence="1">Antitermination protein NusB</fullName>
    </submittedName>
</protein>
<evidence type="ECO:0000313" key="1">
    <source>
        <dbReference type="EMBL" id="OBY11034.1"/>
    </source>
</evidence>